<evidence type="ECO:0000256" key="4">
    <source>
        <dbReference type="SAM" id="MobiDB-lite"/>
    </source>
</evidence>
<feature type="compositionally biased region" description="Polar residues" evidence="4">
    <location>
        <begin position="328"/>
        <end position="339"/>
    </location>
</feature>
<protein>
    <recommendedName>
        <fullName evidence="2">Poly(3-hydroxyalkanoate) polymerase subunit PhaE</fullName>
    </recommendedName>
</protein>
<keyword evidence="3" id="KW-0583">PHB biosynthesis</keyword>
<dbReference type="RefSeq" id="WP_156641945.1">
    <property type="nucleotide sequence ID" value="NZ_WOXT01000002.1"/>
</dbReference>
<keyword evidence="6" id="KW-1185">Reference proteome</keyword>
<sequence>MDAGQDFEKMARQYWSAWGDMLRGATAAAQPATPDPMKQWHDAVDWWTQLAHGQRSEVNAAVDRFNGQARSWYGSMQQVAAQFAGHDASARDITNAWKSALGAVGENPFPELFRSMRGQGQQGLDQWIEDASPFLDAWRREAGSWLGMPAFGFAREHQERWQKLVQAQLDLQQENSAYNALMVKSGQRAYEVFEQKLAARTGDGQQLKSARAMFDLWIDSAEEAYAEIALSDEFRKVYGRLVDAQMRVRGGVQREVENATGQLGMPSRTEMDAAHRKITQLEREVRKLRDAILAQQAPAPAKAAPVAARSDEPSLKVQGDKILGNKPAASTPSSNKPSAKTTTKGKGKRA</sequence>
<dbReference type="UniPathway" id="UPA00917"/>
<gene>
    <name evidence="5" type="primary">phaE</name>
    <name evidence="5" type="ORF">GN331_10590</name>
</gene>
<evidence type="ECO:0000313" key="6">
    <source>
        <dbReference type="Proteomes" id="UP000479692"/>
    </source>
</evidence>
<proteinExistence type="predicted"/>
<evidence type="ECO:0000256" key="2">
    <source>
        <dbReference type="ARBA" id="ARBA00019066"/>
    </source>
</evidence>
<comment type="pathway">
    <text evidence="1">Biopolymer metabolism; poly-(R)-3-hydroxybutanoate biosynthesis.</text>
</comment>
<organism evidence="5 6">
    <name type="scientific">Noviluteimonas gilva</name>
    <dbReference type="NCBI Taxonomy" id="2682097"/>
    <lineage>
        <taxon>Bacteria</taxon>
        <taxon>Pseudomonadati</taxon>
        <taxon>Pseudomonadota</taxon>
        <taxon>Gammaproteobacteria</taxon>
        <taxon>Lysobacterales</taxon>
        <taxon>Lysobacteraceae</taxon>
        <taxon>Noviluteimonas</taxon>
    </lineage>
</organism>
<dbReference type="Pfam" id="PF09712">
    <property type="entry name" value="PHA_synth_III_E"/>
    <property type="match status" value="1"/>
</dbReference>
<dbReference type="InterPro" id="IPR010123">
    <property type="entry name" value="PHA_synth_III_E"/>
</dbReference>
<accession>A0A7C9HZ94</accession>
<feature type="region of interest" description="Disordered" evidence="4">
    <location>
        <begin position="296"/>
        <end position="350"/>
    </location>
</feature>
<dbReference type="GO" id="GO:0042619">
    <property type="term" value="P:poly-hydroxybutyrate biosynthetic process"/>
    <property type="evidence" value="ECO:0007669"/>
    <property type="project" value="UniProtKB-KW"/>
</dbReference>
<dbReference type="AlphaFoldDB" id="A0A7C9HZ94"/>
<feature type="compositionally biased region" description="Low complexity" evidence="4">
    <location>
        <begin position="296"/>
        <end position="308"/>
    </location>
</feature>
<name>A0A7C9HZ94_9GAMM</name>
<dbReference type="EMBL" id="WOXT01000002">
    <property type="protein sequence ID" value="MUV14654.1"/>
    <property type="molecule type" value="Genomic_DNA"/>
</dbReference>
<dbReference type="NCBIfam" id="TIGR01834">
    <property type="entry name" value="PHA_synth_III_E"/>
    <property type="match status" value="1"/>
</dbReference>
<reference evidence="5 6" key="1">
    <citation type="submission" date="2019-12" db="EMBL/GenBank/DDBJ databases">
        <authorList>
            <person name="Xu J."/>
        </authorList>
    </citation>
    <scope>NUCLEOTIDE SEQUENCE [LARGE SCALE GENOMIC DNA]</scope>
    <source>
        <strain evidence="5 6">HX-5-24</strain>
    </source>
</reference>
<evidence type="ECO:0000313" key="5">
    <source>
        <dbReference type="EMBL" id="MUV14654.1"/>
    </source>
</evidence>
<comment type="caution">
    <text evidence="5">The sequence shown here is derived from an EMBL/GenBank/DDBJ whole genome shotgun (WGS) entry which is preliminary data.</text>
</comment>
<evidence type="ECO:0000256" key="1">
    <source>
        <dbReference type="ARBA" id="ARBA00004683"/>
    </source>
</evidence>
<dbReference type="Proteomes" id="UP000479692">
    <property type="component" value="Unassembled WGS sequence"/>
</dbReference>
<evidence type="ECO:0000256" key="3">
    <source>
        <dbReference type="ARBA" id="ARBA00022752"/>
    </source>
</evidence>